<organism evidence="1 2">
    <name type="scientific">Xenorhabdus anantnagensis</name>
    <dbReference type="NCBI Taxonomy" id="3025875"/>
    <lineage>
        <taxon>Bacteria</taxon>
        <taxon>Pseudomonadati</taxon>
        <taxon>Pseudomonadota</taxon>
        <taxon>Gammaproteobacteria</taxon>
        <taxon>Enterobacterales</taxon>
        <taxon>Morganellaceae</taxon>
        <taxon>Xenorhabdus</taxon>
    </lineage>
</organism>
<gene>
    <name evidence="1" type="ORF">PSI14_06515</name>
</gene>
<dbReference type="Proteomes" id="UP001220225">
    <property type="component" value="Unassembled WGS sequence"/>
</dbReference>
<accession>A0ABT5LQ35</accession>
<protein>
    <submittedName>
        <fullName evidence="1">Uncharacterized protein</fullName>
    </submittedName>
</protein>
<dbReference type="RefSeq" id="WP_273575105.1">
    <property type="nucleotide sequence ID" value="NZ_JAQRFN010000006.1"/>
</dbReference>
<dbReference type="EMBL" id="JAQRFN010000006">
    <property type="protein sequence ID" value="MDC9596532.1"/>
    <property type="molecule type" value="Genomic_DNA"/>
</dbReference>
<proteinExistence type="predicted"/>
<reference evidence="1 2" key="1">
    <citation type="submission" date="2023-02" db="EMBL/GenBank/DDBJ databases">
        <title>Entomopathogenic bacteria.</title>
        <authorList>
            <person name="Machado R.A."/>
        </authorList>
    </citation>
    <scope>NUCLEOTIDE SEQUENCE [LARGE SCALE GENOMIC DNA]</scope>
    <source>
        <strain evidence="1 2">XENO-2</strain>
    </source>
</reference>
<sequence>MVAQFYPVKPVELHKIHCDASAKIKWKFSGYPLITANGNQDLYDSGISGIGIRVNTHEHEAKIEFVKTENQTGSGVIKSGTLTAYLEGTAIISFCG</sequence>
<keyword evidence="2" id="KW-1185">Reference proteome</keyword>
<evidence type="ECO:0000313" key="1">
    <source>
        <dbReference type="EMBL" id="MDC9596532.1"/>
    </source>
</evidence>
<comment type="caution">
    <text evidence="1">The sequence shown here is derived from an EMBL/GenBank/DDBJ whole genome shotgun (WGS) entry which is preliminary data.</text>
</comment>
<evidence type="ECO:0000313" key="2">
    <source>
        <dbReference type="Proteomes" id="UP001220225"/>
    </source>
</evidence>
<name>A0ABT5LQ35_9GAMM</name>